<accession>A0A2W5PM94</accession>
<dbReference type="InterPro" id="IPR000326">
    <property type="entry name" value="PAP2/HPO"/>
</dbReference>
<feature type="domain" description="Phosphatidic acid phosphatase type 2/haloperoxidase" evidence="2">
    <location>
        <begin position="82"/>
        <end position="165"/>
    </location>
</feature>
<dbReference type="EMBL" id="QFPW01000040">
    <property type="protein sequence ID" value="PZQ45757.1"/>
    <property type="molecule type" value="Genomic_DNA"/>
</dbReference>
<dbReference type="Gene3D" id="1.20.144.10">
    <property type="entry name" value="Phosphatidic acid phosphatase type 2/haloperoxidase"/>
    <property type="match status" value="1"/>
</dbReference>
<organism evidence="3 4">
    <name type="scientific">Rhodovulum sulfidophilum</name>
    <name type="common">Rhodobacter sulfidophilus</name>
    <dbReference type="NCBI Taxonomy" id="35806"/>
    <lineage>
        <taxon>Bacteria</taxon>
        <taxon>Pseudomonadati</taxon>
        <taxon>Pseudomonadota</taxon>
        <taxon>Alphaproteobacteria</taxon>
        <taxon>Rhodobacterales</taxon>
        <taxon>Paracoccaceae</taxon>
        <taxon>Rhodovulum</taxon>
    </lineage>
</organism>
<sequence length="183" mass="17957">MLSGRRPIVPKRSGWPVRAIVLLAALALAPAAEAGDALTALGDALQIALPLAAATCAARQHRLGGYAAGFTAQTAVTQGLKYGLGDSPLNTRPNGVSHGFPSGHTAAAASGATDLAAHCAPGNRLVAAGAAAAVALVGASRMAAEEHTFAQVLAGAAIGALSTGVRLYETPGGGIGLAYSIPF</sequence>
<reference evidence="3 4" key="1">
    <citation type="submission" date="2017-08" db="EMBL/GenBank/DDBJ databases">
        <title>Infants hospitalized years apart are colonized by the same room-sourced microbial strains.</title>
        <authorList>
            <person name="Brooks B."/>
            <person name="Olm M.R."/>
            <person name="Firek B.A."/>
            <person name="Baker R."/>
            <person name="Thomas B.C."/>
            <person name="Morowitz M.J."/>
            <person name="Banfield J.F."/>
        </authorList>
    </citation>
    <scope>NUCLEOTIDE SEQUENCE [LARGE SCALE GENOMIC DNA]</scope>
    <source>
        <strain evidence="3">S2_005_002_R2_34</strain>
    </source>
</reference>
<gene>
    <name evidence="3" type="ORF">DI556_22115</name>
</gene>
<evidence type="ECO:0000313" key="3">
    <source>
        <dbReference type="EMBL" id="PZQ45757.1"/>
    </source>
</evidence>
<proteinExistence type="predicted"/>
<evidence type="ECO:0000313" key="4">
    <source>
        <dbReference type="Proteomes" id="UP000249185"/>
    </source>
</evidence>
<name>A0A2W5PM94_RHOSU</name>
<keyword evidence="1" id="KW-0732">Signal</keyword>
<dbReference type="Pfam" id="PF01569">
    <property type="entry name" value="PAP2"/>
    <property type="match status" value="1"/>
</dbReference>
<dbReference type="InterPro" id="IPR036938">
    <property type="entry name" value="PAP2/HPO_sf"/>
</dbReference>
<feature type="chain" id="PRO_5015904163" description="Phosphatidic acid phosphatase type 2/haloperoxidase domain-containing protein" evidence="1">
    <location>
        <begin position="35"/>
        <end position="183"/>
    </location>
</feature>
<evidence type="ECO:0000256" key="1">
    <source>
        <dbReference type="SAM" id="SignalP"/>
    </source>
</evidence>
<protein>
    <recommendedName>
        <fullName evidence="2">Phosphatidic acid phosphatase type 2/haloperoxidase domain-containing protein</fullName>
    </recommendedName>
</protein>
<dbReference type="Proteomes" id="UP000249185">
    <property type="component" value="Unassembled WGS sequence"/>
</dbReference>
<dbReference type="SUPFAM" id="SSF48317">
    <property type="entry name" value="Acid phosphatase/Vanadium-dependent haloperoxidase"/>
    <property type="match status" value="1"/>
</dbReference>
<evidence type="ECO:0000259" key="2">
    <source>
        <dbReference type="Pfam" id="PF01569"/>
    </source>
</evidence>
<comment type="caution">
    <text evidence="3">The sequence shown here is derived from an EMBL/GenBank/DDBJ whole genome shotgun (WGS) entry which is preliminary data.</text>
</comment>
<feature type="signal peptide" evidence="1">
    <location>
        <begin position="1"/>
        <end position="34"/>
    </location>
</feature>
<dbReference type="AlphaFoldDB" id="A0A2W5PM94"/>